<dbReference type="GO" id="GO:0006633">
    <property type="term" value="P:fatty acid biosynthetic process"/>
    <property type="evidence" value="ECO:0007669"/>
    <property type="project" value="InterPro"/>
</dbReference>
<dbReference type="GO" id="GO:0005829">
    <property type="term" value="C:cytosol"/>
    <property type="evidence" value="ECO:0007669"/>
    <property type="project" value="TreeGrafter"/>
</dbReference>
<evidence type="ECO:0000256" key="6">
    <source>
        <dbReference type="ARBA" id="ARBA00023194"/>
    </source>
</evidence>
<dbReference type="InterPro" id="IPR055066">
    <property type="entry name" value="AASDHPPT_N"/>
</dbReference>
<protein>
    <submittedName>
        <fullName evidence="9">4'-phosphopantetheinyl transferase superfamily protein</fullName>
    </submittedName>
</protein>
<dbReference type="Gene3D" id="3.90.470.20">
    <property type="entry name" value="4'-phosphopantetheinyl transferase domain"/>
    <property type="match status" value="2"/>
</dbReference>
<dbReference type="GO" id="GO:0000287">
    <property type="term" value="F:magnesium ion binding"/>
    <property type="evidence" value="ECO:0007669"/>
    <property type="project" value="InterPro"/>
</dbReference>
<evidence type="ECO:0000256" key="2">
    <source>
        <dbReference type="ARBA" id="ARBA00010990"/>
    </source>
</evidence>
<evidence type="ECO:0000313" key="9">
    <source>
        <dbReference type="EMBL" id="MBD1372569.1"/>
    </source>
</evidence>
<dbReference type="AlphaFoldDB" id="A0A926RUN1"/>
<evidence type="ECO:0000256" key="5">
    <source>
        <dbReference type="ARBA" id="ARBA00022842"/>
    </source>
</evidence>
<comment type="cofactor">
    <cofactor evidence="1">
        <name>Mg(2+)</name>
        <dbReference type="ChEBI" id="CHEBI:18420"/>
    </cofactor>
</comment>
<dbReference type="PANTHER" id="PTHR12215:SF10">
    <property type="entry name" value="L-AMINOADIPATE-SEMIALDEHYDE DEHYDROGENASE-PHOSPHOPANTETHEINYL TRANSFERASE"/>
    <property type="match status" value="1"/>
</dbReference>
<evidence type="ECO:0000256" key="3">
    <source>
        <dbReference type="ARBA" id="ARBA00022679"/>
    </source>
</evidence>
<dbReference type="InterPro" id="IPR037143">
    <property type="entry name" value="4-PPantetheinyl_Trfase_dom_sf"/>
</dbReference>
<accession>A0A926RUN1</accession>
<dbReference type="Pfam" id="PF22624">
    <property type="entry name" value="AASDHPPT_N"/>
    <property type="match status" value="1"/>
</dbReference>
<comment type="similarity">
    <text evidence="2">Belongs to the P-Pant transferase superfamily. Gsp/Sfp/HetI/AcpT family.</text>
</comment>
<dbReference type="RefSeq" id="WP_191140491.1">
    <property type="nucleotide sequence ID" value="NZ_JACXAG020000006.1"/>
</dbReference>
<dbReference type="InterPro" id="IPR050559">
    <property type="entry name" value="P-Pant_transferase_sf"/>
</dbReference>
<dbReference type="SUPFAM" id="SSF56214">
    <property type="entry name" value="4'-phosphopantetheinyl transferase"/>
    <property type="match status" value="2"/>
</dbReference>
<evidence type="ECO:0000259" key="8">
    <source>
        <dbReference type="Pfam" id="PF22624"/>
    </source>
</evidence>
<dbReference type="InterPro" id="IPR008278">
    <property type="entry name" value="4-PPantetheinyl_Trfase_dom"/>
</dbReference>
<keyword evidence="10" id="KW-1185">Reference proteome</keyword>
<evidence type="ECO:0000313" key="10">
    <source>
        <dbReference type="Proteomes" id="UP000661691"/>
    </source>
</evidence>
<evidence type="ECO:0000256" key="4">
    <source>
        <dbReference type="ARBA" id="ARBA00022723"/>
    </source>
</evidence>
<evidence type="ECO:0000259" key="7">
    <source>
        <dbReference type="Pfam" id="PF01648"/>
    </source>
</evidence>
<reference evidence="9" key="1">
    <citation type="submission" date="2020-09" db="EMBL/GenBank/DDBJ databases">
        <title>A novel bacterium of genus Hazenella, isolated from South China Sea.</title>
        <authorList>
            <person name="Huang H."/>
            <person name="Mo K."/>
            <person name="Hu Y."/>
        </authorList>
    </citation>
    <scope>NUCLEOTIDE SEQUENCE</scope>
    <source>
        <strain evidence="9">IB182357</strain>
    </source>
</reference>
<dbReference type="InterPro" id="IPR004568">
    <property type="entry name" value="Ppantetheine-prot_Trfase_dom"/>
</dbReference>
<dbReference type="Pfam" id="PF01648">
    <property type="entry name" value="ACPS"/>
    <property type="match status" value="1"/>
</dbReference>
<dbReference type="NCBIfam" id="TIGR00556">
    <property type="entry name" value="pantethn_trn"/>
    <property type="match status" value="1"/>
</dbReference>
<evidence type="ECO:0000256" key="1">
    <source>
        <dbReference type="ARBA" id="ARBA00001946"/>
    </source>
</evidence>
<organism evidence="9 10">
    <name type="scientific">Polycladospora coralii</name>
    <dbReference type="NCBI Taxonomy" id="2771432"/>
    <lineage>
        <taxon>Bacteria</taxon>
        <taxon>Bacillati</taxon>
        <taxon>Bacillota</taxon>
        <taxon>Bacilli</taxon>
        <taxon>Bacillales</taxon>
        <taxon>Thermoactinomycetaceae</taxon>
        <taxon>Polycladospora</taxon>
    </lineage>
</organism>
<keyword evidence="5" id="KW-0460">Magnesium</keyword>
<dbReference type="GO" id="GO:0017000">
    <property type="term" value="P:antibiotic biosynthetic process"/>
    <property type="evidence" value="ECO:0007669"/>
    <property type="project" value="UniProtKB-KW"/>
</dbReference>
<keyword evidence="4" id="KW-0479">Metal-binding</keyword>
<dbReference type="PANTHER" id="PTHR12215">
    <property type="entry name" value="PHOSPHOPANTETHEINE TRANSFERASE"/>
    <property type="match status" value="1"/>
</dbReference>
<feature type="domain" description="4'-phosphopantetheinyl transferase" evidence="7">
    <location>
        <begin position="105"/>
        <end position="201"/>
    </location>
</feature>
<proteinExistence type="inferred from homology"/>
<comment type="caution">
    <text evidence="9">The sequence shown here is derived from an EMBL/GenBank/DDBJ whole genome shotgun (WGS) entry which is preliminary data.</text>
</comment>
<dbReference type="Proteomes" id="UP000661691">
    <property type="component" value="Unassembled WGS sequence"/>
</dbReference>
<dbReference type="GO" id="GO:0008897">
    <property type="term" value="F:holo-[acyl-carrier-protein] synthase activity"/>
    <property type="evidence" value="ECO:0007669"/>
    <property type="project" value="InterPro"/>
</dbReference>
<feature type="domain" description="4'-phosphopantetheinyl transferase N-terminal" evidence="8">
    <location>
        <begin position="15"/>
        <end position="97"/>
    </location>
</feature>
<dbReference type="GO" id="GO:0019878">
    <property type="term" value="P:lysine biosynthetic process via aminoadipic acid"/>
    <property type="evidence" value="ECO:0007669"/>
    <property type="project" value="TreeGrafter"/>
</dbReference>
<keyword evidence="6" id="KW-0045">Antibiotic biosynthesis</keyword>
<dbReference type="EMBL" id="JACXAH010000011">
    <property type="protein sequence ID" value="MBD1372569.1"/>
    <property type="molecule type" value="Genomic_DNA"/>
</dbReference>
<sequence length="226" mass="26580">MIQLFALHIDPILTDKQLTHLLSFVDRAKREKIVRYHRRIDAKRSLLADLLIRMQIAKRFEVDPRELQFAYNQYGKPYLQGHPQVHFNLSHAGEWVVGMLGCEEIGVDVECIKELDHRITDVVFSEAEMALYQELPENRRQHYFYKIWTAKESYVKAVGKGLSISPQSITVCMEEHQSYIVGKKKQIRHYTWVPDYVLCACVERVELPTDIIYVEENAIYGYYEVL</sequence>
<keyword evidence="3 9" id="KW-0808">Transferase</keyword>
<gene>
    <name evidence="9" type="ORF">IC620_09400</name>
</gene>
<name>A0A926RUN1_9BACL</name>